<reference evidence="2 3" key="1">
    <citation type="journal article" date="2019" name="PLoS ONE">
        <title>Comparative genome analysis indicates high evolutionary potential of pathogenicity genes in Colletotrichum tanaceti.</title>
        <authorList>
            <person name="Lelwala R.V."/>
            <person name="Korhonen P.K."/>
            <person name="Young N.D."/>
            <person name="Scott J.B."/>
            <person name="Ades P.A."/>
            <person name="Gasser R.B."/>
            <person name="Taylor P.W.J."/>
        </authorList>
    </citation>
    <scope>NUCLEOTIDE SEQUENCE [LARGE SCALE GENOMIC DNA]</scope>
    <source>
        <strain evidence="2">BRIP57314</strain>
    </source>
</reference>
<sequence length="263" mass="28548">MRFTLPLALFAVAATAAPTPDGTHADGDSLLSSIARRDLDMDDVILFGVGGRYQVVKDHEFESLKATGVLVYNGADKVVDEIVDTIDDLGKNNVTSLLQARDCPGQSVEYHITSQQDFLDWDVQLSAVWGAQQAPVLIAVARGYQVANEVSFGGGLSFPVKALGISLKADFSRTWTTIDTTTITYTVPLGYYGTIISQPWTHRTLGDVYVSCNGGGYQKKTTFMADTHTSGKYNGMDWVTGVMRLCASEKYPIPFCSGQGKHE</sequence>
<dbReference type="AlphaFoldDB" id="A0A4U6XBG1"/>
<dbReference type="Proteomes" id="UP000310108">
    <property type="component" value="Unassembled WGS sequence"/>
</dbReference>
<gene>
    <name evidence="2" type="ORF">CTA1_9468</name>
</gene>
<keyword evidence="1" id="KW-0732">Signal</keyword>
<dbReference type="OrthoDB" id="4831122at2759"/>
<evidence type="ECO:0000313" key="2">
    <source>
        <dbReference type="EMBL" id="TKW51067.1"/>
    </source>
</evidence>
<evidence type="ECO:0008006" key="4">
    <source>
        <dbReference type="Google" id="ProtNLM"/>
    </source>
</evidence>
<accession>A0A4U6XBG1</accession>
<evidence type="ECO:0000256" key="1">
    <source>
        <dbReference type="SAM" id="SignalP"/>
    </source>
</evidence>
<name>A0A4U6XBG1_9PEZI</name>
<feature type="signal peptide" evidence="1">
    <location>
        <begin position="1"/>
        <end position="16"/>
    </location>
</feature>
<keyword evidence="3" id="KW-1185">Reference proteome</keyword>
<proteinExistence type="predicted"/>
<dbReference type="EMBL" id="PJEX01000338">
    <property type="protein sequence ID" value="TKW51067.1"/>
    <property type="molecule type" value="Genomic_DNA"/>
</dbReference>
<protein>
    <recommendedName>
        <fullName evidence="4">Celp0028 effector like protein</fullName>
    </recommendedName>
</protein>
<comment type="caution">
    <text evidence="2">The sequence shown here is derived from an EMBL/GenBank/DDBJ whole genome shotgun (WGS) entry which is preliminary data.</text>
</comment>
<evidence type="ECO:0000313" key="3">
    <source>
        <dbReference type="Proteomes" id="UP000310108"/>
    </source>
</evidence>
<organism evidence="2 3">
    <name type="scientific">Colletotrichum tanaceti</name>
    <dbReference type="NCBI Taxonomy" id="1306861"/>
    <lineage>
        <taxon>Eukaryota</taxon>
        <taxon>Fungi</taxon>
        <taxon>Dikarya</taxon>
        <taxon>Ascomycota</taxon>
        <taxon>Pezizomycotina</taxon>
        <taxon>Sordariomycetes</taxon>
        <taxon>Hypocreomycetidae</taxon>
        <taxon>Glomerellales</taxon>
        <taxon>Glomerellaceae</taxon>
        <taxon>Colletotrichum</taxon>
        <taxon>Colletotrichum destructivum species complex</taxon>
    </lineage>
</organism>
<feature type="chain" id="PRO_5020650542" description="Celp0028 effector like protein" evidence="1">
    <location>
        <begin position="17"/>
        <end position="263"/>
    </location>
</feature>